<proteinExistence type="predicted"/>
<name>A0A212DI43_CEREH</name>
<dbReference type="EMBL" id="MKHE01000001">
    <property type="protein sequence ID" value="OWK17841.1"/>
    <property type="molecule type" value="Genomic_DNA"/>
</dbReference>
<comment type="caution">
    <text evidence="2">The sequence shown here is derived from an EMBL/GenBank/DDBJ whole genome shotgun (WGS) entry which is preliminary data.</text>
</comment>
<gene>
    <name evidence="2" type="ORF">Celaphus_00009425</name>
</gene>
<feature type="compositionally biased region" description="Polar residues" evidence="1">
    <location>
        <begin position="33"/>
        <end position="66"/>
    </location>
</feature>
<reference evidence="2 3" key="1">
    <citation type="journal article" date="2018" name="Mol. Genet. Genomics">
        <title>The red deer Cervus elaphus genome CerEla1.0: sequencing, annotating, genes, and chromosomes.</title>
        <authorList>
            <person name="Bana N.A."/>
            <person name="Nyiri A."/>
            <person name="Nagy J."/>
            <person name="Frank K."/>
            <person name="Nagy T."/>
            <person name="Steger V."/>
            <person name="Schiller M."/>
            <person name="Lakatos P."/>
            <person name="Sugar L."/>
            <person name="Horn P."/>
            <person name="Barta E."/>
            <person name="Orosz L."/>
        </authorList>
    </citation>
    <scope>NUCLEOTIDE SEQUENCE [LARGE SCALE GENOMIC DNA]</scope>
    <source>
        <strain evidence="2">Hungarian</strain>
    </source>
</reference>
<feature type="compositionally biased region" description="Basic and acidic residues" evidence="1">
    <location>
        <begin position="1"/>
        <end position="18"/>
    </location>
</feature>
<sequence length="109" mass="12143">MNSEQPESRKDPDEKRTTSSEQCFSKVSEDQQDNSNTSQMETDAKTSSESIDNTQAEGPRDQTVSPEKTIYVTLDINIKQNKGRKHRFTCNDGGASGRPSTLSGLSERR</sequence>
<accession>A0A212DI43</accession>
<protein>
    <submittedName>
        <fullName evidence="2">Uncharacterized protein</fullName>
    </submittedName>
</protein>
<keyword evidence="3" id="KW-1185">Reference proteome</keyword>
<feature type="region of interest" description="Disordered" evidence="1">
    <location>
        <begin position="1"/>
        <end position="68"/>
    </location>
</feature>
<dbReference type="AlphaFoldDB" id="A0A212DI43"/>
<feature type="region of interest" description="Disordered" evidence="1">
    <location>
        <begin position="80"/>
        <end position="109"/>
    </location>
</feature>
<evidence type="ECO:0000313" key="3">
    <source>
        <dbReference type="Proteomes" id="UP000242450"/>
    </source>
</evidence>
<dbReference type="Proteomes" id="UP000242450">
    <property type="component" value="Chromosome 1"/>
</dbReference>
<feature type="compositionally biased region" description="Polar residues" evidence="1">
    <location>
        <begin position="98"/>
        <end position="109"/>
    </location>
</feature>
<evidence type="ECO:0000256" key="1">
    <source>
        <dbReference type="SAM" id="MobiDB-lite"/>
    </source>
</evidence>
<organism evidence="2 3">
    <name type="scientific">Cervus elaphus hippelaphus</name>
    <name type="common">European red deer</name>
    <dbReference type="NCBI Taxonomy" id="46360"/>
    <lineage>
        <taxon>Eukaryota</taxon>
        <taxon>Metazoa</taxon>
        <taxon>Chordata</taxon>
        <taxon>Craniata</taxon>
        <taxon>Vertebrata</taxon>
        <taxon>Euteleostomi</taxon>
        <taxon>Mammalia</taxon>
        <taxon>Eutheria</taxon>
        <taxon>Laurasiatheria</taxon>
        <taxon>Artiodactyla</taxon>
        <taxon>Ruminantia</taxon>
        <taxon>Pecora</taxon>
        <taxon>Cervidae</taxon>
        <taxon>Cervinae</taxon>
        <taxon>Cervus</taxon>
    </lineage>
</organism>
<evidence type="ECO:0000313" key="2">
    <source>
        <dbReference type="EMBL" id="OWK17841.1"/>
    </source>
</evidence>